<reference evidence="1 2" key="2">
    <citation type="journal article" date="2017" name="Front. Plant Sci.">
        <title>Gene Classification and Mining of Molecular Markers Useful in Red Clover (Trifolium pratense) Breeding.</title>
        <authorList>
            <person name="Istvanek J."/>
            <person name="Dluhosova J."/>
            <person name="Dluhos P."/>
            <person name="Patkova L."/>
            <person name="Nedelnik J."/>
            <person name="Repkova J."/>
        </authorList>
    </citation>
    <scope>NUCLEOTIDE SEQUENCE [LARGE SCALE GENOMIC DNA]</scope>
    <source>
        <strain evidence="2">cv. Tatra</strain>
        <tissue evidence="1">Young leaves</tissue>
    </source>
</reference>
<name>A0A2K3KEE0_TRIPR</name>
<reference evidence="1 2" key="1">
    <citation type="journal article" date="2014" name="Am. J. Bot.">
        <title>Genome assembly and annotation for red clover (Trifolium pratense; Fabaceae).</title>
        <authorList>
            <person name="Istvanek J."/>
            <person name="Jaros M."/>
            <person name="Krenek A."/>
            <person name="Repkova J."/>
        </authorList>
    </citation>
    <scope>NUCLEOTIDE SEQUENCE [LARGE SCALE GENOMIC DNA]</scope>
    <source>
        <strain evidence="2">cv. Tatra</strain>
        <tissue evidence="1">Young leaves</tissue>
    </source>
</reference>
<accession>A0A2K3KEE0</accession>
<organism evidence="1 2">
    <name type="scientific">Trifolium pratense</name>
    <name type="common">Red clover</name>
    <dbReference type="NCBI Taxonomy" id="57577"/>
    <lineage>
        <taxon>Eukaryota</taxon>
        <taxon>Viridiplantae</taxon>
        <taxon>Streptophyta</taxon>
        <taxon>Embryophyta</taxon>
        <taxon>Tracheophyta</taxon>
        <taxon>Spermatophyta</taxon>
        <taxon>Magnoliopsida</taxon>
        <taxon>eudicotyledons</taxon>
        <taxon>Gunneridae</taxon>
        <taxon>Pentapetalae</taxon>
        <taxon>rosids</taxon>
        <taxon>fabids</taxon>
        <taxon>Fabales</taxon>
        <taxon>Fabaceae</taxon>
        <taxon>Papilionoideae</taxon>
        <taxon>50 kb inversion clade</taxon>
        <taxon>NPAAA clade</taxon>
        <taxon>Hologalegina</taxon>
        <taxon>IRL clade</taxon>
        <taxon>Trifolieae</taxon>
        <taxon>Trifolium</taxon>
    </lineage>
</organism>
<feature type="non-terminal residue" evidence="1">
    <location>
        <position position="1"/>
    </location>
</feature>
<dbReference type="Proteomes" id="UP000236291">
    <property type="component" value="Unassembled WGS sequence"/>
</dbReference>
<comment type="caution">
    <text evidence="1">The sequence shown here is derived from an EMBL/GenBank/DDBJ whole genome shotgun (WGS) entry which is preliminary data.</text>
</comment>
<evidence type="ECO:0000313" key="2">
    <source>
        <dbReference type="Proteomes" id="UP000236291"/>
    </source>
</evidence>
<dbReference type="AlphaFoldDB" id="A0A2K3KEE0"/>
<evidence type="ECO:0000313" key="1">
    <source>
        <dbReference type="EMBL" id="PNX64650.1"/>
    </source>
</evidence>
<gene>
    <name evidence="1" type="ORF">L195_g062220</name>
</gene>
<proteinExistence type="predicted"/>
<dbReference type="EMBL" id="ASHM01168795">
    <property type="protein sequence ID" value="PNX64650.1"/>
    <property type="molecule type" value="Genomic_DNA"/>
</dbReference>
<protein>
    <submittedName>
        <fullName evidence="1">Uncharacterized protein</fullName>
    </submittedName>
</protein>
<sequence>DYMYRVGTAHADFAISFVSSFERTEFNMIERLIGEECMLCLCFAILKNKSVGK</sequence>